<dbReference type="PRINTS" id="PR00081">
    <property type="entry name" value="GDHRDH"/>
</dbReference>
<evidence type="ECO:0000256" key="1">
    <source>
        <dbReference type="ARBA" id="ARBA00006484"/>
    </source>
</evidence>
<gene>
    <name evidence="3" type="ORF">O4213_21725</name>
</gene>
<name>A0ABT4N0N9_GORRU</name>
<dbReference type="RefSeq" id="WP_301573316.1">
    <property type="nucleotide sequence ID" value="NZ_JAPWIE010000007.1"/>
</dbReference>
<protein>
    <submittedName>
        <fullName evidence="3">SDR family NAD(P)-dependent oxidoreductase</fullName>
    </submittedName>
</protein>
<keyword evidence="2" id="KW-0560">Oxidoreductase</keyword>
<accession>A0ABT4N0N9</accession>
<dbReference type="EMBL" id="JAPWIE010000007">
    <property type="protein sequence ID" value="MCZ4552624.1"/>
    <property type="molecule type" value="Genomic_DNA"/>
</dbReference>
<evidence type="ECO:0000256" key="2">
    <source>
        <dbReference type="ARBA" id="ARBA00023002"/>
    </source>
</evidence>
<comment type="similarity">
    <text evidence="1">Belongs to the short-chain dehydrogenases/reductases (SDR) family.</text>
</comment>
<dbReference type="Proteomes" id="UP001067235">
    <property type="component" value="Unassembled WGS sequence"/>
</dbReference>
<proteinExistence type="inferred from homology"/>
<dbReference type="Gene3D" id="3.40.50.720">
    <property type="entry name" value="NAD(P)-binding Rossmann-like Domain"/>
    <property type="match status" value="1"/>
</dbReference>
<sequence length="297" mass="31447">MTSRWSAANLPRMDGKRVVVTGATNGIGWETARGLARVGAQVVLAVRDIERGKERAAQLASETAGARTEVVELDVADLASVRRCAEGLGQIDSLINNAGVMAHEHSQTVDGFEMCFGTNFLGPFAFTNLLLPNISDRVVIVGSTSHKTGSIRLDDPHFERRAWSRPKAYSQSKLADMLWALELDRRLRAAGSRVSTAIAHPGWATTGILGLTGIGPIDKIIEGAGTVLANSPAQGAALTLYALTPDVPSGAYVGPDGRFGLRGGPVLVGRTPAACDFRTAGLLWELAENSTSTRFAL</sequence>
<evidence type="ECO:0000313" key="4">
    <source>
        <dbReference type="Proteomes" id="UP001067235"/>
    </source>
</evidence>
<dbReference type="Pfam" id="PF00106">
    <property type="entry name" value="adh_short"/>
    <property type="match status" value="1"/>
</dbReference>
<comment type="caution">
    <text evidence="3">The sequence shown here is derived from an EMBL/GenBank/DDBJ whole genome shotgun (WGS) entry which is preliminary data.</text>
</comment>
<dbReference type="SUPFAM" id="SSF51735">
    <property type="entry name" value="NAD(P)-binding Rossmann-fold domains"/>
    <property type="match status" value="1"/>
</dbReference>
<dbReference type="PANTHER" id="PTHR24320:SF148">
    <property type="entry name" value="NAD(P)-BINDING ROSSMANN-FOLD SUPERFAMILY PROTEIN"/>
    <property type="match status" value="1"/>
</dbReference>
<evidence type="ECO:0000313" key="3">
    <source>
        <dbReference type="EMBL" id="MCZ4552624.1"/>
    </source>
</evidence>
<organism evidence="3 4">
    <name type="scientific">Gordonia rubripertincta</name>
    <name type="common">Rhodococcus corallinus</name>
    <dbReference type="NCBI Taxonomy" id="36822"/>
    <lineage>
        <taxon>Bacteria</taxon>
        <taxon>Bacillati</taxon>
        <taxon>Actinomycetota</taxon>
        <taxon>Actinomycetes</taxon>
        <taxon>Mycobacteriales</taxon>
        <taxon>Gordoniaceae</taxon>
        <taxon>Gordonia</taxon>
    </lineage>
</organism>
<dbReference type="PANTHER" id="PTHR24320">
    <property type="entry name" value="RETINOL DEHYDROGENASE"/>
    <property type="match status" value="1"/>
</dbReference>
<dbReference type="InterPro" id="IPR002347">
    <property type="entry name" value="SDR_fam"/>
</dbReference>
<keyword evidence="4" id="KW-1185">Reference proteome</keyword>
<reference evidence="3" key="1">
    <citation type="submission" date="2022-12" db="EMBL/GenBank/DDBJ databases">
        <authorList>
            <person name="Krivoruchko A.V."/>
            <person name="Elkin A."/>
        </authorList>
    </citation>
    <scope>NUCLEOTIDE SEQUENCE</scope>
    <source>
        <strain evidence="3">IEGM 1388</strain>
    </source>
</reference>
<dbReference type="InterPro" id="IPR036291">
    <property type="entry name" value="NAD(P)-bd_dom_sf"/>
</dbReference>